<comment type="caution">
    <text evidence="3">The sequence shown here is derived from an EMBL/GenBank/DDBJ whole genome shotgun (WGS) entry which is preliminary data.</text>
</comment>
<dbReference type="Pfam" id="PF05699">
    <property type="entry name" value="Dimer_Tnp_hAT"/>
    <property type="match status" value="1"/>
</dbReference>
<dbReference type="SUPFAM" id="SSF53098">
    <property type="entry name" value="Ribonuclease H-like"/>
    <property type="match status" value="1"/>
</dbReference>
<organism evidence="3 4">
    <name type="scientific">Claviceps purpurea (strain 20.1)</name>
    <name type="common">Ergot fungus</name>
    <name type="synonym">Sphacelia segetum</name>
    <dbReference type="NCBI Taxonomy" id="1111077"/>
    <lineage>
        <taxon>Eukaryota</taxon>
        <taxon>Fungi</taxon>
        <taxon>Dikarya</taxon>
        <taxon>Ascomycota</taxon>
        <taxon>Pezizomycotina</taxon>
        <taxon>Sordariomycetes</taxon>
        <taxon>Hypocreomycetidae</taxon>
        <taxon>Hypocreales</taxon>
        <taxon>Clavicipitaceae</taxon>
        <taxon>Claviceps</taxon>
    </lineage>
</organism>
<evidence type="ECO:0000313" key="4">
    <source>
        <dbReference type="Proteomes" id="UP000016801"/>
    </source>
</evidence>
<dbReference type="OrthoDB" id="5037857at2759"/>
<accession>M1WIZ0</accession>
<evidence type="ECO:0000313" key="3">
    <source>
        <dbReference type="EMBL" id="CCE35385.1"/>
    </source>
</evidence>
<dbReference type="InterPro" id="IPR008906">
    <property type="entry name" value="HATC_C_dom"/>
</dbReference>
<reference evidence="3 4" key="1">
    <citation type="journal article" date="2013" name="PLoS Genet.">
        <title>Plant-symbiotic fungi as chemical engineers: Multi-genome analysis of the Clavicipitaceae reveals dynamics of alkaloid loci.</title>
        <authorList>
            <person name="Schardl C.L."/>
            <person name="Young C.A."/>
            <person name="Hesse U."/>
            <person name="Amyotte S.G."/>
            <person name="Andreeva K."/>
            <person name="Calie P.J."/>
            <person name="Fleetwood D.J."/>
            <person name="Haws D.C."/>
            <person name="Moore N."/>
            <person name="Oeser B."/>
            <person name="Panaccione D.G."/>
            <person name="Schweri K.K."/>
            <person name="Voisey C.R."/>
            <person name="Farman M.L."/>
            <person name="Jaromczyk J.W."/>
            <person name="Roe B.A."/>
            <person name="O'Sullivan D.M."/>
            <person name="Scott B."/>
            <person name="Tudzynski P."/>
            <person name="An Z."/>
            <person name="Arnaoudova E.G."/>
            <person name="Bullock C.T."/>
            <person name="Charlton N.D."/>
            <person name="Chen L."/>
            <person name="Cox M."/>
            <person name="Dinkins R.D."/>
            <person name="Florea S."/>
            <person name="Glenn A.E."/>
            <person name="Gordon A."/>
            <person name="Gueldener U."/>
            <person name="Harris D.R."/>
            <person name="Hollin W."/>
            <person name="Jaromczyk J."/>
            <person name="Johnson R.D."/>
            <person name="Khan A.K."/>
            <person name="Leistner E."/>
            <person name="Leuchtmann A."/>
            <person name="Li C."/>
            <person name="Liu J."/>
            <person name="Liu J."/>
            <person name="Liu M."/>
            <person name="Mace W."/>
            <person name="Machado C."/>
            <person name="Nagabhyru P."/>
            <person name="Pan J."/>
            <person name="Schmid J."/>
            <person name="Sugawara K."/>
            <person name="Steiner U."/>
            <person name="Takach J.E."/>
            <person name="Tanaka E."/>
            <person name="Webb J.S."/>
            <person name="Wilson E.V."/>
            <person name="Wiseman J.L."/>
            <person name="Yoshida R."/>
            <person name="Zeng Z."/>
        </authorList>
    </citation>
    <scope>NUCLEOTIDE SEQUENCE [LARGE SCALE GENOMIC DNA]</scope>
    <source>
        <strain evidence="3 4">20.1</strain>
    </source>
</reference>
<protein>
    <recommendedName>
        <fullName evidence="2">HAT C-terminal dimerisation domain-containing protein</fullName>
    </recommendedName>
</protein>
<dbReference type="Proteomes" id="UP000016801">
    <property type="component" value="Unassembled WGS sequence"/>
</dbReference>
<sequence length="544" mass="62216">MGVIDGDVHTSKEMEMLLAASFNSAIRPRRLAKNSVIIQDLRLLTEPLLSSRLGTTLNKLIISANIDRVMRERRRLRCFGHVVNLSAQAFTRGNAANDKALQNALKEIDKPAEAIAWRNKGSLGKMRNNITWFRGSGQRKQQFGEIKVADNSDHLQFICPNTTRWNSIFLAADRFLVVKDRLLKFWQEWNPVGADTGLHPADMLTTDDWLELELIHDALETFHAATMHVEGHGTFLSNWTNAIDKLMDMIGEARDNLKKLAVDDKKKHTAYSKNKDDDTKAQDALAKCKRYEFLFKCSSEAFEKAEKYYNHCDKAAAYYLAIVLDPRDKMNWFHQQWDKYPTTKATWIPGVRRQVLEVWDDEYYQAPSAAPPTRSGDADEPSPCKISSSSKYARFFTNRHVVSGQAPQAVDHFRQYLDEDPIAAEIDFDVIDYWMKRRVTQPQLAQMALDVLACPPMSDDCERLFSSAKILLADRRSRLKIDIIEACECLRQWLGVAEKDESDLLKEEEEALQGYQHVNILGNNQEHGGILDGPEFDQDIEDDE</sequence>
<evidence type="ECO:0000256" key="1">
    <source>
        <dbReference type="SAM" id="MobiDB-lite"/>
    </source>
</evidence>
<dbReference type="EMBL" id="CAGA01000191">
    <property type="protein sequence ID" value="CCE35385.1"/>
    <property type="molecule type" value="Genomic_DNA"/>
</dbReference>
<dbReference type="GO" id="GO:0046983">
    <property type="term" value="F:protein dimerization activity"/>
    <property type="evidence" value="ECO:0007669"/>
    <property type="project" value="InterPro"/>
</dbReference>
<evidence type="ECO:0000259" key="2">
    <source>
        <dbReference type="Pfam" id="PF05699"/>
    </source>
</evidence>
<feature type="region of interest" description="Disordered" evidence="1">
    <location>
        <begin position="523"/>
        <end position="544"/>
    </location>
</feature>
<dbReference type="InterPro" id="IPR012337">
    <property type="entry name" value="RNaseH-like_sf"/>
</dbReference>
<proteinExistence type="predicted"/>
<dbReference type="VEuPathDB" id="FungiDB:CPUR_06813"/>
<keyword evidence="4" id="KW-1185">Reference proteome</keyword>
<dbReference type="PANTHER" id="PTHR23272">
    <property type="entry name" value="BED FINGER-RELATED"/>
    <property type="match status" value="1"/>
</dbReference>
<dbReference type="HOGENOM" id="CLU_009123_10_1_1"/>
<name>M1WIZ0_CLAP2</name>
<gene>
    <name evidence="3" type="ORF">CPUR_06813</name>
</gene>
<feature type="domain" description="HAT C-terminal dimerisation" evidence="2">
    <location>
        <begin position="414"/>
        <end position="494"/>
    </location>
</feature>
<feature type="compositionally biased region" description="Acidic residues" evidence="1">
    <location>
        <begin position="534"/>
        <end position="544"/>
    </location>
</feature>
<dbReference type="eggNOG" id="KOG1121">
    <property type="taxonomic scope" value="Eukaryota"/>
</dbReference>
<dbReference type="AlphaFoldDB" id="M1WIZ0"/>